<reference evidence="1 2" key="1">
    <citation type="journal article" date="2021" name="J. Hered.">
        <title>A chromosome-level genome assembly of the parasitoid wasp, Cotesia glomerata (Hymenoptera: Braconidae).</title>
        <authorList>
            <person name="Pinto B.J."/>
            <person name="Weis J.J."/>
            <person name="Gamble T."/>
            <person name="Ode P.J."/>
            <person name="Paul R."/>
            <person name="Zaspel J.M."/>
        </authorList>
    </citation>
    <scope>NUCLEOTIDE SEQUENCE [LARGE SCALE GENOMIC DNA]</scope>
    <source>
        <strain evidence="1">CgM1</strain>
    </source>
</reference>
<dbReference type="Proteomes" id="UP000826195">
    <property type="component" value="Unassembled WGS sequence"/>
</dbReference>
<evidence type="ECO:0000313" key="2">
    <source>
        <dbReference type="Proteomes" id="UP000826195"/>
    </source>
</evidence>
<comment type="caution">
    <text evidence="1">The sequence shown here is derived from an EMBL/GenBank/DDBJ whole genome shotgun (WGS) entry which is preliminary data.</text>
</comment>
<sequence length="83" mass="9818">MRSQRRSRASTPESFDLKFIRGMYWLVWKNLARVEGKNEEERPRRVLGRSKQVDEVGRDGGQCIWCIPEQSAPTQAQQEKRLR</sequence>
<dbReference type="AlphaFoldDB" id="A0AAV7HDT9"/>
<protein>
    <submittedName>
        <fullName evidence="1">Uncharacterized protein</fullName>
    </submittedName>
</protein>
<organism evidence="1 2">
    <name type="scientific">Cotesia glomerata</name>
    <name type="common">Lepidopteran parasitic wasp</name>
    <name type="synonym">Apanteles glomeratus</name>
    <dbReference type="NCBI Taxonomy" id="32391"/>
    <lineage>
        <taxon>Eukaryota</taxon>
        <taxon>Metazoa</taxon>
        <taxon>Ecdysozoa</taxon>
        <taxon>Arthropoda</taxon>
        <taxon>Hexapoda</taxon>
        <taxon>Insecta</taxon>
        <taxon>Pterygota</taxon>
        <taxon>Neoptera</taxon>
        <taxon>Endopterygota</taxon>
        <taxon>Hymenoptera</taxon>
        <taxon>Apocrita</taxon>
        <taxon>Ichneumonoidea</taxon>
        <taxon>Braconidae</taxon>
        <taxon>Microgastrinae</taxon>
        <taxon>Cotesia</taxon>
    </lineage>
</organism>
<keyword evidence="2" id="KW-1185">Reference proteome</keyword>
<dbReference type="EMBL" id="JAHXZJ010002982">
    <property type="protein sequence ID" value="KAH0535319.1"/>
    <property type="molecule type" value="Genomic_DNA"/>
</dbReference>
<gene>
    <name evidence="1" type="ORF">KQX54_015860</name>
</gene>
<accession>A0AAV7HDT9</accession>
<evidence type="ECO:0000313" key="1">
    <source>
        <dbReference type="EMBL" id="KAH0535319.1"/>
    </source>
</evidence>
<name>A0AAV7HDT9_COTGL</name>
<proteinExistence type="predicted"/>